<accession>A0ABM8HVG0</accession>
<keyword evidence="6" id="KW-1185">Reference proteome</keyword>
<evidence type="ECO:0000256" key="2">
    <source>
        <dbReference type="ARBA" id="ARBA00022741"/>
    </source>
</evidence>
<reference evidence="5 6" key="2">
    <citation type="journal article" date="2021" name="Int. J. Syst. Evol. Microbiol.">
        <title>Isolation and Polyphasic Characterization of Desulfuromonas versatilis sp. Nov., an Electrogenic Bacteria Capable of Versatile Metabolism Isolated from a Graphene Oxide-Reducing Enrichment Culture.</title>
        <authorList>
            <person name="Xie L."/>
            <person name="Yoshida N."/>
            <person name="Ishii S."/>
            <person name="Meng L."/>
        </authorList>
    </citation>
    <scope>NUCLEOTIDE SEQUENCE [LARGE SCALE GENOMIC DNA]</scope>
    <source>
        <strain evidence="5 6">NIT-T3</strain>
    </source>
</reference>
<dbReference type="RefSeq" id="WP_221250271.1">
    <property type="nucleotide sequence ID" value="NZ_AP024355.1"/>
</dbReference>
<dbReference type="GO" id="GO:0016874">
    <property type="term" value="F:ligase activity"/>
    <property type="evidence" value="ECO:0007669"/>
    <property type="project" value="UniProtKB-KW"/>
</dbReference>
<evidence type="ECO:0000256" key="3">
    <source>
        <dbReference type="ARBA" id="ARBA00022840"/>
    </source>
</evidence>
<evidence type="ECO:0000256" key="4">
    <source>
        <dbReference type="PIRNR" id="PIRNR017901"/>
    </source>
</evidence>
<reference evidence="5 6" key="1">
    <citation type="journal article" date="2016" name="C (Basel)">
        <title>Selective Growth of and Electricity Production by Marine Exoelectrogenic Bacteria in Self-Aggregated Hydrogel of Microbially Reduced Graphene Oxide.</title>
        <authorList>
            <person name="Yoshida N."/>
            <person name="Goto Y."/>
            <person name="Miyata Y."/>
        </authorList>
    </citation>
    <scope>NUCLEOTIDE SEQUENCE [LARGE SCALE GENOMIC DNA]</scope>
    <source>
        <strain evidence="5 6">NIT-T3</strain>
    </source>
</reference>
<sequence>MTTLLKQNLEKPVASRQDLLDYLTLGARPPERWGIGTEMEKLVLDAETGEAAPYERIEQLLALLEATGRWRGVRENGHLIALLGPVSSVTLEPGGQLELSGELCPDLHCSYGGFASHIREVVEAARPLGLAFLGLGVQPFTPLGRIGWLPKSRYNIMAPYMARTGDMGQRMMKQSAGLQVNLDYSDEADCIEKLRLCQAIAPLVYALFANSPVMDGRPSGCLSTRGEIWSRTDPDRTGLIHALFEEGAGFATYVEYALDVPMYFINRGGRYLDLTRERFTFRRYMAEGFADQRATLGDWDLHLSTLFPEARLRPQIEVRSADSLPPHLTMAVAALTKGVLYDETARRETWKLFAGLDREELEKLYRSSWRLGLKTPLRRATLRETALEVLAIARESLVRQRRMTGQGCDESIYLEDIQEVAESGTTLAERLLGQWRGSRSELVGKLIKHCGFD</sequence>
<comment type="catalytic activity">
    <reaction evidence="4">
        <text>L-cysteine + L-glutamate + ATP = gamma-L-glutamyl-L-cysteine + ADP + phosphate + H(+)</text>
        <dbReference type="Rhea" id="RHEA:13285"/>
        <dbReference type="ChEBI" id="CHEBI:15378"/>
        <dbReference type="ChEBI" id="CHEBI:29985"/>
        <dbReference type="ChEBI" id="CHEBI:30616"/>
        <dbReference type="ChEBI" id="CHEBI:35235"/>
        <dbReference type="ChEBI" id="CHEBI:43474"/>
        <dbReference type="ChEBI" id="CHEBI:58173"/>
        <dbReference type="ChEBI" id="CHEBI:456216"/>
        <dbReference type="EC" id="6.3.2.2"/>
    </reaction>
</comment>
<dbReference type="InterPro" id="IPR035434">
    <property type="entry name" value="GCL_bact_plant"/>
</dbReference>
<dbReference type="Proteomes" id="UP001319827">
    <property type="component" value="Chromosome"/>
</dbReference>
<proteinExistence type="inferred from homology"/>
<keyword evidence="1 4" id="KW-0436">Ligase</keyword>
<keyword evidence="2 4" id="KW-0547">Nucleotide-binding</keyword>
<dbReference type="SUPFAM" id="SSF55931">
    <property type="entry name" value="Glutamine synthetase/guanido kinase"/>
    <property type="match status" value="1"/>
</dbReference>
<dbReference type="EMBL" id="AP024355">
    <property type="protein sequence ID" value="BCR06896.1"/>
    <property type="molecule type" value="Genomic_DNA"/>
</dbReference>
<evidence type="ECO:0000313" key="5">
    <source>
        <dbReference type="EMBL" id="BCR06896.1"/>
    </source>
</evidence>
<gene>
    <name evidence="5" type="primary">gsh1</name>
    <name evidence="5" type="ORF">DESUT3_39650</name>
</gene>
<dbReference type="PANTHER" id="PTHR34378">
    <property type="entry name" value="GLUTAMATE--CYSTEINE LIGASE, CHLOROPLASTIC"/>
    <property type="match status" value="1"/>
</dbReference>
<dbReference type="InterPro" id="IPR014746">
    <property type="entry name" value="Gln_synth/guanido_kin_cat_dom"/>
</dbReference>
<keyword evidence="3 4" id="KW-0067">ATP-binding</keyword>
<dbReference type="EC" id="6.3.2.2" evidence="4"/>
<evidence type="ECO:0000313" key="6">
    <source>
        <dbReference type="Proteomes" id="UP001319827"/>
    </source>
</evidence>
<protein>
    <recommendedName>
        <fullName evidence="4">Glutamate--cysteine ligase</fullName>
        <ecNumber evidence="4">6.3.2.2</ecNumber>
    </recommendedName>
</protein>
<organism evidence="5 6">
    <name type="scientific">Desulfuromonas versatilis</name>
    <dbReference type="NCBI Taxonomy" id="2802975"/>
    <lineage>
        <taxon>Bacteria</taxon>
        <taxon>Pseudomonadati</taxon>
        <taxon>Thermodesulfobacteriota</taxon>
        <taxon>Desulfuromonadia</taxon>
        <taxon>Desulfuromonadales</taxon>
        <taxon>Desulfuromonadaceae</taxon>
        <taxon>Desulfuromonas</taxon>
    </lineage>
</organism>
<dbReference type="PIRSF" id="PIRSF017901">
    <property type="entry name" value="GCL"/>
    <property type="match status" value="1"/>
</dbReference>
<dbReference type="PANTHER" id="PTHR34378:SF1">
    <property type="entry name" value="GLUTAMATE--CYSTEINE LIGASE, CHLOROPLASTIC"/>
    <property type="match status" value="1"/>
</dbReference>
<dbReference type="InterPro" id="IPR006336">
    <property type="entry name" value="GCS2"/>
</dbReference>
<name>A0ABM8HVG0_9BACT</name>
<comment type="function">
    <text evidence="4">Catalyzes the synthesis of gamma-glutamylcysteine (gamma-GC).</text>
</comment>
<dbReference type="Gene3D" id="3.30.590.20">
    <property type="match status" value="1"/>
</dbReference>
<evidence type="ECO:0000256" key="1">
    <source>
        <dbReference type="ARBA" id="ARBA00022598"/>
    </source>
</evidence>
<comment type="similarity">
    <text evidence="4">Belongs to the glutamate--cysteine ligase type 2 family. EgtA subfamily.</text>
</comment>
<dbReference type="Pfam" id="PF04107">
    <property type="entry name" value="GCS2"/>
    <property type="match status" value="1"/>
</dbReference>